<dbReference type="Proteomes" id="UP001216253">
    <property type="component" value="Unassembled WGS sequence"/>
</dbReference>
<protein>
    <submittedName>
        <fullName evidence="2">Flagella basal body P-ring formation protein FlgA</fullName>
    </submittedName>
</protein>
<accession>A0ABT5WM86</accession>
<dbReference type="Pfam" id="PF13144">
    <property type="entry name" value="ChapFlgA"/>
    <property type="match status" value="1"/>
</dbReference>
<reference evidence="2 3" key="1">
    <citation type="submission" date="2023-03" db="EMBL/GenBank/DDBJ databases">
        <title>NovoSphingobium album sp. nov. isolated from polycyclic aromatic hydrocarbons- and heavy-metal polluted soil.</title>
        <authorList>
            <person name="Liu Z."/>
            <person name="Wang K."/>
        </authorList>
    </citation>
    <scope>NUCLEOTIDE SEQUENCE [LARGE SCALE GENOMIC DNA]</scope>
    <source>
        <strain evidence="2 3">H3SJ31-1</strain>
    </source>
</reference>
<dbReference type="EMBL" id="JARESE010000015">
    <property type="protein sequence ID" value="MDE8651156.1"/>
    <property type="molecule type" value="Genomic_DNA"/>
</dbReference>
<keyword evidence="2" id="KW-0969">Cilium</keyword>
<name>A0ABT5WM86_9SPHN</name>
<keyword evidence="3" id="KW-1185">Reference proteome</keyword>
<keyword evidence="2" id="KW-0282">Flagellum</keyword>
<sequence>MSLALGLIFAAATPFADLDTIDRQVAGFTGSPVGEIGGASLPVDRRLRLQPCRNPLALSWRTQMRESVVVQCPDPGGWRLFVPVRQAAPEAVAGPVINRGDAISISVAGEGFTVSQPGEAMESGQVGAWIRVRPAGAGRTGNEPMRAQIVRPGLVSLPLP</sequence>
<evidence type="ECO:0000259" key="1">
    <source>
        <dbReference type="Pfam" id="PF13144"/>
    </source>
</evidence>
<dbReference type="Gene3D" id="2.30.30.760">
    <property type="match status" value="1"/>
</dbReference>
<keyword evidence="2" id="KW-0966">Cell projection</keyword>
<dbReference type="RefSeq" id="WP_275227256.1">
    <property type="nucleotide sequence ID" value="NZ_JARESE010000015.1"/>
</dbReference>
<feature type="domain" description="Flagella basal body P-ring formation protein FlgA SAF" evidence="1">
    <location>
        <begin position="93"/>
        <end position="139"/>
    </location>
</feature>
<gene>
    <name evidence="2" type="ORF">PYV00_05420</name>
</gene>
<evidence type="ECO:0000313" key="2">
    <source>
        <dbReference type="EMBL" id="MDE8651156.1"/>
    </source>
</evidence>
<proteinExistence type="predicted"/>
<organism evidence="2 3">
    <name type="scientific">Novosphingobium album</name>
    <name type="common">ex Liu et al. 2023</name>
    <dbReference type="NCBI Taxonomy" id="3031130"/>
    <lineage>
        <taxon>Bacteria</taxon>
        <taxon>Pseudomonadati</taxon>
        <taxon>Pseudomonadota</taxon>
        <taxon>Alphaproteobacteria</taxon>
        <taxon>Sphingomonadales</taxon>
        <taxon>Sphingomonadaceae</taxon>
        <taxon>Novosphingobium</taxon>
    </lineage>
</organism>
<comment type="caution">
    <text evidence="2">The sequence shown here is derived from an EMBL/GenBank/DDBJ whole genome shotgun (WGS) entry which is preliminary data.</text>
</comment>
<evidence type="ECO:0000313" key="3">
    <source>
        <dbReference type="Proteomes" id="UP001216253"/>
    </source>
</evidence>
<dbReference type="InterPro" id="IPR017585">
    <property type="entry name" value="SAF_FlgA"/>
</dbReference>